<protein>
    <submittedName>
        <fullName evidence="5">GntR family transcriptional regulator</fullName>
    </submittedName>
</protein>
<evidence type="ECO:0000259" key="4">
    <source>
        <dbReference type="PROSITE" id="PS50949"/>
    </source>
</evidence>
<dbReference type="EMBL" id="FNEJ01000007">
    <property type="protein sequence ID" value="SDI59851.1"/>
    <property type="molecule type" value="Genomic_DNA"/>
</dbReference>
<dbReference type="InterPro" id="IPR011663">
    <property type="entry name" value="UTRA"/>
</dbReference>
<feature type="domain" description="HTH gntR-type" evidence="4">
    <location>
        <begin position="51"/>
        <end position="119"/>
    </location>
</feature>
<reference evidence="5 6" key="1">
    <citation type="submission" date="2016-10" db="EMBL/GenBank/DDBJ databases">
        <authorList>
            <person name="de Groot N.N."/>
        </authorList>
    </citation>
    <scope>NUCLEOTIDE SEQUENCE [LARGE SCALE GENOMIC DNA]</scope>
    <source>
        <strain evidence="5 6">DSM 26424</strain>
    </source>
</reference>
<dbReference type="AlphaFoldDB" id="A0A1G8LVV0"/>
<dbReference type="PRINTS" id="PR00035">
    <property type="entry name" value="HTHGNTR"/>
</dbReference>
<keyword evidence="6" id="KW-1185">Reference proteome</keyword>
<evidence type="ECO:0000256" key="3">
    <source>
        <dbReference type="ARBA" id="ARBA00023163"/>
    </source>
</evidence>
<dbReference type="InterPro" id="IPR036390">
    <property type="entry name" value="WH_DNA-bd_sf"/>
</dbReference>
<dbReference type="SUPFAM" id="SSF64288">
    <property type="entry name" value="Chorismate lyase-like"/>
    <property type="match status" value="1"/>
</dbReference>
<keyword evidence="3" id="KW-0804">Transcription</keyword>
<dbReference type="STRING" id="555512.SAMN04487993_100732"/>
<accession>A0A1G8LVV0</accession>
<dbReference type="Proteomes" id="UP000199093">
    <property type="component" value="Unassembled WGS sequence"/>
</dbReference>
<dbReference type="Pfam" id="PF00392">
    <property type="entry name" value="GntR"/>
    <property type="match status" value="1"/>
</dbReference>
<dbReference type="Pfam" id="PF07702">
    <property type="entry name" value="UTRA"/>
    <property type="match status" value="1"/>
</dbReference>
<sequence>MRGTSVKNLGFGLYAGAPGGYILGTEINKGQPMPPVRADNATVRALQKSNVSRYIQLASLFRQRIETGEWKVGAKIPTVKELAEQCGVATMTIRQALDIIEGEGLIERYRAKGTFVVERPSRDLWCEVKTDWSGLLIARDNALIEILGDERGTSLPHRESAIGTPAPTYRHLRRRHSRAGTAFLLGDVYVDERLCPLIPDDAYTRLTAMRLAHELPGHTVEDAVQIVTIGSADLETASQLNVSIGDPVAKVQRIAVDQHGDIILLANGIYRGDMMKIEVKLR</sequence>
<dbReference type="PROSITE" id="PS50949">
    <property type="entry name" value="HTH_GNTR"/>
    <property type="match status" value="1"/>
</dbReference>
<dbReference type="InterPro" id="IPR028978">
    <property type="entry name" value="Chorismate_lyase_/UTRA_dom_sf"/>
</dbReference>
<keyword evidence="1" id="KW-0805">Transcription regulation</keyword>
<evidence type="ECO:0000256" key="1">
    <source>
        <dbReference type="ARBA" id="ARBA00023015"/>
    </source>
</evidence>
<evidence type="ECO:0000256" key="2">
    <source>
        <dbReference type="ARBA" id="ARBA00023125"/>
    </source>
</evidence>
<evidence type="ECO:0000313" key="6">
    <source>
        <dbReference type="Proteomes" id="UP000199093"/>
    </source>
</evidence>
<evidence type="ECO:0000313" key="5">
    <source>
        <dbReference type="EMBL" id="SDI59851.1"/>
    </source>
</evidence>
<dbReference type="GO" id="GO:0003700">
    <property type="term" value="F:DNA-binding transcription factor activity"/>
    <property type="evidence" value="ECO:0007669"/>
    <property type="project" value="InterPro"/>
</dbReference>
<dbReference type="InterPro" id="IPR050679">
    <property type="entry name" value="Bact_HTH_transcr_reg"/>
</dbReference>
<name>A0A1G8LVV0_9RHOB</name>
<dbReference type="SMART" id="SM00345">
    <property type="entry name" value="HTH_GNTR"/>
    <property type="match status" value="1"/>
</dbReference>
<dbReference type="InterPro" id="IPR036388">
    <property type="entry name" value="WH-like_DNA-bd_sf"/>
</dbReference>
<dbReference type="PANTHER" id="PTHR44846:SF1">
    <property type="entry name" value="MANNOSYL-D-GLYCERATE TRANSPORT_METABOLISM SYSTEM REPRESSOR MNGR-RELATED"/>
    <property type="match status" value="1"/>
</dbReference>
<dbReference type="SUPFAM" id="SSF46785">
    <property type="entry name" value="Winged helix' DNA-binding domain"/>
    <property type="match status" value="1"/>
</dbReference>
<dbReference type="Gene3D" id="3.40.1410.10">
    <property type="entry name" value="Chorismate lyase-like"/>
    <property type="match status" value="1"/>
</dbReference>
<keyword evidence="2" id="KW-0238">DNA-binding</keyword>
<dbReference type="CDD" id="cd07377">
    <property type="entry name" value="WHTH_GntR"/>
    <property type="match status" value="1"/>
</dbReference>
<dbReference type="SMART" id="SM00866">
    <property type="entry name" value="UTRA"/>
    <property type="match status" value="1"/>
</dbReference>
<dbReference type="InterPro" id="IPR000524">
    <property type="entry name" value="Tscrpt_reg_HTH_GntR"/>
</dbReference>
<dbReference type="GO" id="GO:0045892">
    <property type="term" value="P:negative regulation of DNA-templated transcription"/>
    <property type="evidence" value="ECO:0007669"/>
    <property type="project" value="TreeGrafter"/>
</dbReference>
<gene>
    <name evidence="5" type="ORF">SAMN04487993_100732</name>
</gene>
<dbReference type="Gene3D" id="1.10.10.10">
    <property type="entry name" value="Winged helix-like DNA-binding domain superfamily/Winged helix DNA-binding domain"/>
    <property type="match status" value="1"/>
</dbReference>
<organism evidence="5 6">
    <name type="scientific">Salipiger marinus</name>
    <dbReference type="NCBI Taxonomy" id="555512"/>
    <lineage>
        <taxon>Bacteria</taxon>
        <taxon>Pseudomonadati</taxon>
        <taxon>Pseudomonadota</taxon>
        <taxon>Alphaproteobacteria</taxon>
        <taxon>Rhodobacterales</taxon>
        <taxon>Roseobacteraceae</taxon>
        <taxon>Salipiger</taxon>
    </lineage>
</organism>
<dbReference type="PANTHER" id="PTHR44846">
    <property type="entry name" value="MANNOSYL-D-GLYCERATE TRANSPORT/METABOLISM SYSTEM REPRESSOR MNGR-RELATED"/>
    <property type="match status" value="1"/>
</dbReference>
<proteinExistence type="predicted"/>
<dbReference type="GO" id="GO:0003677">
    <property type="term" value="F:DNA binding"/>
    <property type="evidence" value="ECO:0007669"/>
    <property type="project" value="UniProtKB-KW"/>
</dbReference>